<dbReference type="InterPro" id="IPR011055">
    <property type="entry name" value="Dup_hybrid_motif"/>
</dbReference>
<dbReference type="InterPro" id="IPR050570">
    <property type="entry name" value="Cell_wall_metabolism_enzyme"/>
</dbReference>
<dbReference type="CDD" id="cd12797">
    <property type="entry name" value="M23_peptidase"/>
    <property type="match status" value="1"/>
</dbReference>
<accession>A0AAU7F9A8</accession>
<organism evidence="3">
    <name type="scientific">Chitinibacter mangrovi</name>
    <dbReference type="NCBI Taxonomy" id="3153927"/>
    <lineage>
        <taxon>Bacteria</taxon>
        <taxon>Pseudomonadati</taxon>
        <taxon>Pseudomonadota</taxon>
        <taxon>Betaproteobacteria</taxon>
        <taxon>Neisseriales</taxon>
        <taxon>Chitinibacteraceae</taxon>
        <taxon>Chitinibacter</taxon>
    </lineage>
</organism>
<dbReference type="AlphaFoldDB" id="A0AAU7F9A8"/>
<protein>
    <submittedName>
        <fullName evidence="3">Peptidoglycan DD-metalloendopeptidase family protein</fullName>
    </submittedName>
</protein>
<dbReference type="Pfam" id="PF01551">
    <property type="entry name" value="Peptidase_M23"/>
    <property type="match status" value="1"/>
</dbReference>
<dbReference type="SMART" id="SM00257">
    <property type="entry name" value="LysM"/>
    <property type="match status" value="1"/>
</dbReference>
<dbReference type="EMBL" id="CP157355">
    <property type="protein sequence ID" value="XBM00657.1"/>
    <property type="molecule type" value="Genomic_DNA"/>
</dbReference>
<evidence type="ECO:0000313" key="3">
    <source>
        <dbReference type="EMBL" id="XBM00657.1"/>
    </source>
</evidence>
<dbReference type="Gene3D" id="3.10.350.10">
    <property type="entry name" value="LysM domain"/>
    <property type="match status" value="1"/>
</dbReference>
<dbReference type="InterPro" id="IPR018392">
    <property type="entry name" value="LysM"/>
</dbReference>
<sequence>MPPYAALPCKLSGKCFSSVDPDSLLITPSHRRRHCVRASRSILLVLTLICAACTTPRTSPAPIIDGHAGTASTQTTQAVSKPAPIVTPDATQYTVKKGDTLFRIATENRVAYHDLMAWNKLPDTQIQIGQVLLLAPPLDEGGVTITPLSDEASKKAPDTTVIVTKTSPKAIKEVYRAQASAASTPAAEASKVASKQQGKASATASQTAKPVASTASAIDAANPIKSSTAVASSSAAGNTSSVEFGMPTSGKILRGFNEESKGIDIAGKLGQSIVASAQGKVVYAGTGLRGYGKMVILQHSNGYLTAYAHNDKLLVKEGDVVKKGEKIAEMGKTDTDQVKLHFEVRKGGKPVDPGKFIATE</sequence>
<dbReference type="CDD" id="cd00118">
    <property type="entry name" value="LysM"/>
    <property type="match status" value="1"/>
</dbReference>
<dbReference type="GO" id="GO:0004222">
    <property type="term" value="F:metalloendopeptidase activity"/>
    <property type="evidence" value="ECO:0007669"/>
    <property type="project" value="TreeGrafter"/>
</dbReference>
<dbReference type="PANTHER" id="PTHR21666:SF263">
    <property type="entry name" value="MUREIN HYDROLASE ACTIVATOR NLPD"/>
    <property type="match status" value="1"/>
</dbReference>
<name>A0AAU7F9A8_9NEIS</name>
<dbReference type="InterPro" id="IPR016047">
    <property type="entry name" value="M23ase_b-sheet_dom"/>
</dbReference>
<evidence type="ECO:0000256" key="1">
    <source>
        <dbReference type="ARBA" id="ARBA00038420"/>
    </source>
</evidence>
<dbReference type="RefSeq" id="WP_348945000.1">
    <property type="nucleotide sequence ID" value="NZ_CP157355.1"/>
</dbReference>
<dbReference type="Pfam" id="PF01476">
    <property type="entry name" value="LysM"/>
    <property type="match status" value="1"/>
</dbReference>
<dbReference type="SUPFAM" id="SSF51261">
    <property type="entry name" value="Duplicated hybrid motif"/>
    <property type="match status" value="1"/>
</dbReference>
<proteinExistence type="inferred from homology"/>
<evidence type="ECO:0000259" key="2">
    <source>
        <dbReference type="PROSITE" id="PS51782"/>
    </source>
</evidence>
<dbReference type="PANTHER" id="PTHR21666">
    <property type="entry name" value="PEPTIDASE-RELATED"/>
    <property type="match status" value="1"/>
</dbReference>
<reference evidence="3" key="1">
    <citation type="submission" date="2024-05" db="EMBL/GenBank/DDBJ databases">
        <authorList>
            <person name="Yang L."/>
            <person name="Pan L."/>
        </authorList>
    </citation>
    <scope>NUCLEOTIDE SEQUENCE</scope>
    <source>
        <strain evidence="3">FCG-7</strain>
    </source>
</reference>
<gene>
    <name evidence="3" type="ORF">ABHF33_16635</name>
</gene>
<feature type="domain" description="LysM" evidence="2">
    <location>
        <begin position="91"/>
        <end position="134"/>
    </location>
</feature>
<dbReference type="Gene3D" id="2.70.70.10">
    <property type="entry name" value="Glucose Permease (Domain IIA)"/>
    <property type="match status" value="1"/>
</dbReference>
<dbReference type="PROSITE" id="PS51782">
    <property type="entry name" value="LYSM"/>
    <property type="match status" value="1"/>
</dbReference>
<dbReference type="KEGG" id="cmav:ABHF33_16635"/>
<comment type="similarity">
    <text evidence="1">Belongs to the E.coli NlpD/Haemophilus LppB family.</text>
</comment>
<dbReference type="InterPro" id="IPR036779">
    <property type="entry name" value="LysM_dom_sf"/>
</dbReference>